<organism evidence="2 3">
    <name type="scientific">Guyanagaster necrorhizus</name>
    <dbReference type="NCBI Taxonomy" id="856835"/>
    <lineage>
        <taxon>Eukaryota</taxon>
        <taxon>Fungi</taxon>
        <taxon>Dikarya</taxon>
        <taxon>Basidiomycota</taxon>
        <taxon>Agaricomycotina</taxon>
        <taxon>Agaricomycetes</taxon>
        <taxon>Agaricomycetidae</taxon>
        <taxon>Agaricales</taxon>
        <taxon>Marasmiineae</taxon>
        <taxon>Physalacriaceae</taxon>
        <taxon>Guyanagaster</taxon>
    </lineage>
</organism>
<evidence type="ECO:0000313" key="3">
    <source>
        <dbReference type="Proteomes" id="UP000812287"/>
    </source>
</evidence>
<dbReference type="GeneID" id="66101291"/>
<evidence type="ECO:0000313" key="2">
    <source>
        <dbReference type="EMBL" id="KAG7448710.1"/>
    </source>
</evidence>
<name>A0A9P7VYC3_9AGAR</name>
<feature type="signal peptide" evidence="1">
    <location>
        <begin position="1"/>
        <end position="20"/>
    </location>
</feature>
<protein>
    <submittedName>
        <fullName evidence="2">Uncharacterized protein</fullName>
    </submittedName>
</protein>
<dbReference type="AlphaFoldDB" id="A0A9P7VYC3"/>
<comment type="caution">
    <text evidence="2">The sequence shown here is derived from an EMBL/GenBank/DDBJ whole genome shotgun (WGS) entry which is preliminary data.</text>
</comment>
<feature type="chain" id="PRO_5040109888" evidence="1">
    <location>
        <begin position="21"/>
        <end position="252"/>
    </location>
</feature>
<proteinExistence type="predicted"/>
<evidence type="ECO:0000256" key="1">
    <source>
        <dbReference type="SAM" id="SignalP"/>
    </source>
</evidence>
<dbReference type="RefSeq" id="XP_043042210.1">
    <property type="nucleotide sequence ID" value="XM_043178997.1"/>
</dbReference>
<dbReference type="Proteomes" id="UP000812287">
    <property type="component" value="Unassembled WGS sequence"/>
</dbReference>
<reference evidence="2" key="1">
    <citation type="submission" date="2020-11" db="EMBL/GenBank/DDBJ databases">
        <title>Adaptations for nitrogen fixation in a non-lichenized fungal sporocarp promotes dispersal by wood-feeding termites.</title>
        <authorList>
            <consortium name="DOE Joint Genome Institute"/>
            <person name="Koch R.A."/>
            <person name="Yoon G."/>
            <person name="Arayal U."/>
            <person name="Lail K."/>
            <person name="Amirebrahimi M."/>
            <person name="Labutti K."/>
            <person name="Lipzen A."/>
            <person name="Riley R."/>
            <person name="Barry K."/>
            <person name="Henrissat B."/>
            <person name="Grigoriev I.V."/>
            <person name="Herr J.R."/>
            <person name="Aime M.C."/>
        </authorList>
    </citation>
    <scope>NUCLEOTIDE SEQUENCE</scope>
    <source>
        <strain evidence="2">MCA 3950</strain>
    </source>
</reference>
<dbReference type="OrthoDB" id="4584900at2759"/>
<dbReference type="EMBL" id="MU250529">
    <property type="protein sequence ID" value="KAG7448710.1"/>
    <property type="molecule type" value="Genomic_DNA"/>
</dbReference>
<keyword evidence="1" id="KW-0732">Signal</keyword>
<sequence>MMTNIFTFLSVFAAFQTILSLPLNEPDTLYMNELQYPFRLRGAQPSTDTNLREPLPKSETHSFLPLLHEAPRRMRKTTFVSSVPTWSSTGYIAIYERHGLQRLVGYVDGHKVIHTKEAAPRYTYTAYGYGGEVYDPNKDEKMCITAGFFGQSLRPGLKNFHLARTTQVTAYPGNTLTFDTNTGTYIETNVFFLDPSTYELSAEWTNSDGSHPTTYIFVHDERIYYTGDVHAVQQSLYIDMTRAVFKWIETGS</sequence>
<gene>
    <name evidence="2" type="ORF">BT62DRAFT_1074257</name>
</gene>
<accession>A0A9P7VYC3</accession>
<keyword evidence="3" id="KW-1185">Reference proteome</keyword>